<proteinExistence type="predicted"/>
<dbReference type="Proteomes" id="UP000254343">
    <property type="component" value="Unassembled WGS sequence"/>
</dbReference>
<sequence>MIEALLISFAFGALGGLIGSSIVIPILRLAE</sequence>
<evidence type="ECO:0000256" key="1">
    <source>
        <dbReference type="SAM" id="Phobius"/>
    </source>
</evidence>
<accession>A0A380WD46</accession>
<evidence type="ECO:0000313" key="3">
    <source>
        <dbReference type="Proteomes" id="UP000254343"/>
    </source>
</evidence>
<reference evidence="2 3" key="1">
    <citation type="submission" date="2018-06" db="EMBL/GenBank/DDBJ databases">
        <authorList>
            <consortium name="Pathogen Informatics"/>
            <person name="Doyle S."/>
        </authorList>
    </citation>
    <scope>NUCLEOTIDE SEQUENCE [LARGE SCALE GENOMIC DNA]</scope>
    <source>
        <strain evidence="2 3">NCTC12722</strain>
    </source>
</reference>
<dbReference type="AlphaFoldDB" id="A0A380WD46"/>
<organism evidence="2 3">
    <name type="scientific">Afipia felis</name>
    <name type="common">Cat scratch disease bacillus</name>
    <dbReference type="NCBI Taxonomy" id="1035"/>
    <lineage>
        <taxon>Bacteria</taxon>
        <taxon>Pseudomonadati</taxon>
        <taxon>Pseudomonadota</taxon>
        <taxon>Alphaproteobacteria</taxon>
        <taxon>Hyphomicrobiales</taxon>
        <taxon>Nitrobacteraceae</taxon>
        <taxon>Afipia</taxon>
    </lineage>
</organism>
<keyword evidence="1" id="KW-0812">Transmembrane</keyword>
<name>A0A380WD46_AFIFE</name>
<protein>
    <submittedName>
        <fullName evidence="2">Uncharacterized protein</fullName>
    </submittedName>
</protein>
<keyword evidence="1" id="KW-0472">Membrane</keyword>
<keyword evidence="1" id="KW-1133">Transmembrane helix</keyword>
<gene>
    <name evidence="2" type="ORF">NCTC12722_03288</name>
</gene>
<dbReference type="EMBL" id="UIGB01000001">
    <property type="protein sequence ID" value="SUU86067.1"/>
    <property type="molecule type" value="Genomic_DNA"/>
</dbReference>
<feature type="transmembrane region" description="Helical" evidence="1">
    <location>
        <begin position="6"/>
        <end position="27"/>
    </location>
</feature>
<evidence type="ECO:0000313" key="2">
    <source>
        <dbReference type="EMBL" id="SUU86067.1"/>
    </source>
</evidence>